<organism evidence="2">
    <name type="scientific">marine sediment metagenome</name>
    <dbReference type="NCBI Taxonomy" id="412755"/>
    <lineage>
        <taxon>unclassified sequences</taxon>
        <taxon>metagenomes</taxon>
        <taxon>ecological metagenomes</taxon>
    </lineage>
</organism>
<feature type="transmembrane region" description="Helical" evidence="1">
    <location>
        <begin position="38"/>
        <end position="56"/>
    </location>
</feature>
<reference evidence="2" key="1">
    <citation type="journal article" date="2015" name="Nature">
        <title>Complex archaea that bridge the gap between prokaryotes and eukaryotes.</title>
        <authorList>
            <person name="Spang A."/>
            <person name="Saw J.H."/>
            <person name="Jorgensen S.L."/>
            <person name="Zaremba-Niedzwiedzka K."/>
            <person name="Martijn J."/>
            <person name="Lind A.E."/>
            <person name="van Eijk R."/>
            <person name="Schleper C."/>
            <person name="Guy L."/>
            <person name="Ettema T.J."/>
        </authorList>
    </citation>
    <scope>NUCLEOTIDE SEQUENCE</scope>
</reference>
<sequence>MINTDAHLAYGIFWAAYVIAFVVFYFMMKKLFRFLPVYGLRTLLLAALVALLLTPVESPEVVGWWIPAWLFGGYELVLGDADAAGRALFNLGLGGLVMLLVWILDMVRYRLSRR</sequence>
<gene>
    <name evidence="2" type="ORF">LCGC14_0974150</name>
</gene>
<proteinExistence type="predicted"/>
<comment type="caution">
    <text evidence="2">The sequence shown here is derived from an EMBL/GenBank/DDBJ whole genome shotgun (WGS) entry which is preliminary data.</text>
</comment>
<accession>A0A0F9RH45</accession>
<feature type="transmembrane region" description="Helical" evidence="1">
    <location>
        <begin position="83"/>
        <end position="104"/>
    </location>
</feature>
<keyword evidence="1" id="KW-0812">Transmembrane</keyword>
<keyword evidence="1" id="KW-1133">Transmembrane helix</keyword>
<keyword evidence="1" id="KW-0472">Membrane</keyword>
<name>A0A0F9RH45_9ZZZZ</name>
<dbReference type="AlphaFoldDB" id="A0A0F9RH45"/>
<feature type="transmembrane region" description="Helical" evidence="1">
    <location>
        <begin position="6"/>
        <end position="26"/>
    </location>
</feature>
<dbReference type="EMBL" id="LAZR01003598">
    <property type="protein sequence ID" value="KKN16603.1"/>
    <property type="molecule type" value="Genomic_DNA"/>
</dbReference>
<evidence type="ECO:0000256" key="1">
    <source>
        <dbReference type="SAM" id="Phobius"/>
    </source>
</evidence>
<evidence type="ECO:0000313" key="2">
    <source>
        <dbReference type="EMBL" id="KKN16603.1"/>
    </source>
</evidence>
<protein>
    <submittedName>
        <fullName evidence="2">Uncharacterized protein</fullName>
    </submittedName>
</protein>